<dbReference type="AlphaFoldDB" id="A0A7R9QEU0"/>
<sequence>MNGSENISSCLLLAQHMREKGYRVVLAIDRTSQQLTASSGLPEEVYNADYPTINPKLANLNLLDGEPIDKLKNFCYKNIVDVFDFVKHCEPYNQELIERLKPDLIIIESMICSPALTSSDIPWVWLNFGPPNQCRNDDRIPPGWSGLSKTKPNDWRIFKTKRNELFANLKWQMNHWCTSMGAPELPDNQFHPHSPYLNLYVYPTELDYQTLSNTWEMKTWMQINCLIEAKPLNKFKIPPNFGSRPGKLIYISMGPYASVDVMKRLTKQLSETPHKYVVSKGPLHDQYDLPDNMWGAEDVPLEDVLLNMDLIICSGDTKMVSKCFFYGKPLIILPLFGEQLDNRNRFKELGFGWGLDPFTCNKETLFGMINNTVDDPLLPRRLNLASNVMQTAESCKQITDRIAKILNKTVDEEEKVVEPPLVRVWEDPQPICAPLVGGTEA</sequence>
<dbReference type="OrthoDB" id="10337927at2759"/>
<dbReference type="Proteomes" id="UP000728032">
    <property type="component" value="Unassembled WGS sequence"/>
</dbReference>
<dbReference type="Gene3D" id="3.40.50.2000">
    <property type="entry name" value="Glycogen Phosphorylase B"/>
    <property type="match status" value="2"/>
</dbReference>
<evidence type="ECO:0008006" key="3">
    <source>
        <dbReference type="Google" id="ProtNLM"/>
    </source>
</evidence>
<protein>
    <recommendedName>
        <fullName evidence="3">UDP-glycosyltransferase</fullName>
    </recommendedName>
</protein>
<accession>A0A7R9QEU0</accession>
<dbReference type="EMBL" id="CAJPVJ010000878">
    <property type="protein sequence ID" value="CAG2163603.1"/>
    <property type="molecule type" value="Genomic_DNA"/>
</dbReference>
<dbReference type="SUPFAM" id="SSF53756">
    <property type="entry name" value="UDP-Glycosyltransferase/glycogen phosphorylase"/>
    <property type="match status" value="1"/>
</dbReference>
<evidence type="ECO:0000313" key="1">
    <source>
        <dbReference type="EMBL" id="CAD7641587.1"/>
    </source>
</evidence>
<name>A0A7R9QEU0_9ACAR</name>
<gene>
    <name evidence="1" type="ORF">ONB1V03_LOCUS3177</name>
</gene>
<reference evidence="1" key="1">
    <citation type="submission" date="2020-11" db="EMBL/GenBank/DDBJ databases">
        <authorList>
            <person name="Tran Van P."/>
        </authorList>
    </citation>
    <scope>NUCLEOTIDE SEQUENCE</scope>
</reference>
<organism evidence="1">
    <name type="scientific">Oppiella nova</name>
    <dbReference type="NCBI Taxonomy" id="334625"/>
    <lineage>
        <taxon>Eukaryota</taxon>
        <taxon>Metazoa</taxon>
        <taxon>Ecdysozoa</taxon>
        <taxon>Arthropoda</taxon>
        <taxon>Chelicerata</taxon>
        <taxon>Arachnida</taxon>
        <taxon>Acari</taxon>
        <taxon>Acariformes</taxon>
        <taxon>Sarcoptiformes</taxon>
        <taxon>Oribatida</taxon>
        <taxon>Brachypylina</taxon>
        <taxon>Oppioidea</taxon>
        <taxon>Oppiidae</taxon>
        <taxon>Oppiella</taxon>
    </lineage>
</organism>
<keyword evidence="2" id="KW-1185">Reference proteome</keyword>
<proteinExistence type="predicted"/>
<dbReference type="EMBL" id="OC915703">
    <property type="protein sequence ID" value="CAD7641587.1"/>
    <property type="molecule type" value="Genomic_DNA"/>
</dbReference>
<evidence type="ECO:0000313" key="2">
    <source>
        <dbReference type="Proteomes" id="UP000728032"/>
    </source>
</evidence>